<dbReference type="Proteomes" id="UP000183407">
    <property type="component" value="Unassembled WGS sequence"/>
</dbReference>
<evidence type="ECO:0000313" key="4">
    <source>
        <dbReference type="EMBL" id="SEC43495.1"/>
    </source>
</evidence>
<dbReference type="InterPro" id="IPR055370">
    <property type="entry name" value="Lsr2_DNA-bd"/>
</dbReference>
<dbReference type="Pfam" id="PF23359">
    <property type="entry name" value="Lsr2_DNA-bd"/>
    <property type="match status" value="1"/>
</dbReference>
<evidence type="ECO:0000259" key="3">
    <source>
        <dbReference type="Pfam" id="PF23359"/>
    </source>
</evidence>
<proteinExistence type="predicted"/>
<dbReference type="GO" id="GO:0016746">
    <property type="term" value="F:acyltransferase activity"/>
    <property type="evidence" value="ECO:0007669"/>
    <property type="project" value="InterPro"/>
</dbReference>
<dbReference type="GO" id="GO:0003677">
    <property type="term" value="F:DNA binding"/>
    <property type="evidence" value="ECO:0007669"/>
    <property type="project" value="UniProtKB-KW"/>
</dbReference>
<evidence type="ECO:0000256" key="2">
    <source>
        <dbReference type="SAM" id="MobiDB-lite"/>
    </source>
</evidence>
<dbReference type="Gene3D" id="4.10.320.10">
    <property type="entry name" value="E3-binding domain"/>
    <property type="match status" value="1"/>
</dbReference>
<protein>
    <submittedName>
        <fullName evidence="4">Lsr2 protein</fullName>
    </submittedName>
</protein>
<evidence type="ECO:0000256" key="1">
    <source>
        <dbReference type="ARBA" id="ARBA00023125"/>
    </source>
</evidence>
<feature type="domain" description="Lsr2 DNA-binding" evidence="3">
    <location>
        <begin position="203"/>
        <end position="234"/>
    </location>
</feature>
<accession>A0A1H4SGZ7</accession>
<organism evidence="4 5">
    <name type="scientific">Rhodococcus jostii</name>
    <dbReference type="NCBI Taxonomy" id="132919"/>
    <lineage>
        <taxon>Bacteria</taxon>
        <taxon>Bacillati</taxon>
        <taxon>Actinomycetota</taxon>
        <taxon>Actinomycetes</taxon>
        <taxon>Mycobacteriales</taxon>
        <taxon>Nocardiaceae</taxon>
        <taxon>Rhodococcus</taxon>
    </lineage>
</organism>
<feature type="region of interest" description="Disordered" evidence="2">
    <location>
        <begin position="149"/>
        <end position="207"/>
    </location>
</feature>
<name>A0A1H4SGZ7_RHOJO</name>
<dbReference type="InterPro" id="IPR036625">
    <property type="entry name" value="E3-bd_dom_sf"/>
</dbReference>
<dbReference type="AlphaFoldDB" id="A0A1H4SGZ7"/>
<dbReference type="EMBL" id="FNTL01000004">
    <property type="protein sequence ID" value="SEC43495.1"/>
    <property type="molecule type" value="Genomic_DNA"/>
</dbReference>
<gene>
    <name evidence="4" type="ORF">SAMN04490220_1633</name>
</gene>
<keyword evidence="1" id="KW-0238">DNA-binding</keyword>
<evidence type="ECO:0000313" key="5">
    <source>
        <dbReference type="Proteomes" id="UP000183407"/>
    </source>
</evidence>
<dbReference type="OrthoDB" id="4486009at2"/>
<feature type="compositionally biased region" description="Low complexity" evidence="2">
    <location>
        <begin position="184"/>
        <end position="194"/>
    </location>
</feature>
<reference evidence="5" key="1">
    <citation type="submission" date="2016-10" db="EMBL/GenBank/DDBJ databases">
        <authorList>
            <person name="Varghese N."/>
        </authorList>
    </citation>
    <scope>NUCLEOTIDE SEQUENCE [LARGE SCALE GENOMIC DNA]</scope>
    <source>
        <strain evidence="5">DSM 44719</strain>
    </source>
</reference>
<dbReference type="RefSeq" id="WP_073360516.1">
    <property type="nucleotide sequence ID" value="NZ_FNTL01000004.1"/>
</dbReference>
<sequence length="241" mass="24995">MMTRLQVAIAVIVGYWLGRARHTKPGMMLAAASAGRLAGSPQEMVDQATKLLQSAPEFAALDESVRGQLLESVRVAAMTAGTARIDADTDRLVAGGGDEVLQTAHKIEDTADMAGDVLDDDTVGHLIDGTETTATDVGKGVLGVAGALTRRRRAARPRAPAADTSEHVDDAGPGDEADTDNDTKAATAGDAPTAGDDHAAASPPPTAEVRAWARAHGLPVSDRGRLRAEIWEAYATVHPGH</sequence>